<dbReference type="eggNOG" id="KOG4197">
    <property type="taxonomic scope" value="Eukaryota"/>
</dbReference>
<feature type="repeat" description="PPR" evidence="5">
    <location>
        <begin position="312"/>
        <end position="346"/>
    </location>
</feature>
<reference evidence="7 8" key="1">
    <citation type="submission" date="2009-08" db="EMBL/GenBank/DDBJ databases">
        <title>The Genome Sequence of Spizellomyces punctatus strain DAOM BR117.</title>
        <authorList>
            <consortium name="The Broad Institute Genome Sequencing Platform"/>
            <person name="Russ C."/>
            <person name="Cuomo C."/>
            <person name="Shea T."/>
            <person name="Young S.K."/>
            <person name="Zeng Q."/>
            <person name="Koehrsen M."/>
            <person name="Haas B."/>
            <person name="Borodovsky M."/>
            <person name="Guigo R."/>
            <person name="Alvarado L."/>
            <person name="Berlin A."/>
            <person name="Bochicchio J."/>
            <person name="Borenstein D."/>
            <person name="Chapman S."/>
            <person name="Chen Z."/>
            <person name="Engels R."/>
            <person name="Freedman E."/>
            <person name="Gellesch M."/>
            <person name="Goldberg J."/>
            <person name="Griggs A."/>
            <person name="Gujja S."/>
            <person name="Heiman D."/>
            <person name="Hepburn T."/>
            <person name="Howarth C."/>
            <person name="Jen D."/>
            <person name="Larson L."/>
            <person name="Lewis B."/>
            <person name="Mehta T."/>
            <person name="Park D."/>
            <person name="Pearson M."/>
            <person name="Roberts A."/>
            <person name="Saif S."/>
            <person name="Shenoy N."/>
            <person name="Sisk P."/>
            <person name="Stolte C."/>
            <person name="Sykes S."/>
            <person name="Thomson T."/>
            <person name="Walk T."/>
            <person name="White J."/>
            <person name="Yandava C."/>
            <person name="Burger G."/>
            <person name="Gray M.W."/>
            <person name="Holland P.W.H."/>
            <person name="King N."/>
            <person name="Lang F.B.F."/>
            <person name="Roger A.J."/>
            <person name="Ruiz-Trillo I."/>
            <person name="Lander E."/>
            <person name="Nusbaum C."/>
        </authorList>
    </citation>
    <scope>NUCLEOTIDE SEQUENCE [LARGE SCALE GENOMIC DNA]</scope>
    <source>
        <strain evidence="7 8">DAOM BR117</strain>
    </source>
</reference>
<keyword evidence="2" id="KW-0677">Repeat</keyword>
<dbReference type="PANTHER" id="PTHR47447:SF17">
    <property type="entry name" value="OS12G0638900 PROTEIN"/>
    <property type="match status" value="1"/>
</dbReference>
<dbReference type="RefSeq" id="XP_016609701.1">
    <property type="nucleotide sequence ID" value="XM_016751721.1"/>
</dbReference>
<dbReference type="Pfam" id="PF23276">
    <property type="entry name" value="TPR_24"/>
    <property type="match status" value="1"/>
</dbReference>
<evidence type="ECO:0000313" key="7">
    <source>
        <dbReference type="EMBL" id="KND01662.1"/>
    </source>
</evidence>
<dbReference type="InterPro" id="IPR057027">
    <property type="entry name" value="TPR_mt"/>
</dbReference>
<feature type="repeat" description="PPR" evidence="5">
    <location>
        <begin position="429"/>
        <end position="463"/>
    </location>
</feature>
<evidence type="ECO:0000313" key="8">
    <source>
        <dbReference type="Proteomes" id="UP000053201"/>
    </source>
</evidence>
<sequence length="479" mass="54100">MADVLPWLRRLPSSRRDLTFVVGLPSSINVRTITMLKRFFKCTACRNRAASPRLASIAGQVRRIATTERNDDSVSIGEQLHRAFAPLLSKDPQTGGAASDALIDTSDLPTVARWTVAPRKRPVTGAMDTSGSTAEALHAALRSHNIRQAWQVYKNMYRAGKYDTLHADDHSTILGWLTAHTLPSLAAIHAARVLANMRRSGYRLDLRDYHATMLCHLRNNDLRRVAETFKAIRADGERPDARAFNLLIAAYGQGKDLRGAFRAWEQMKREVPGAQADMDSWAVMIEACGISNRMDEAERLCDQLRAANAYSDRKVYEAMIRAYGVNGDLEKALKVFGELKDGRARENVDLETYDGIILACEAVDDVETAQELWDELREFCREHDRPSQKRAIAPLVTTFNRMLSLYARHGDVGQSEALFKERSMLYPEDLASYQHLLRAYAYREEWQGCVKVYESIVKRGFLPDIEIVQVAMHAQSKIR</sequence>
<evidence type="ECO:0000256" key="1">
    <source>
        <dbReference type="ARBA" id="ARBA00006192"/>
    </source>
</evidence>
<comment type="similarity">
    <text evidence="1">Belongs to the CCM1 family.</text>
</comment>
<gene>
    <name evidence="7" type="ORF">SPPG_03460</name>
</gene>
<feature type="domain" description="Pentatricopeptide repeat-containing protein-mitochondrial" evidence="6">
    <location>
        <begin position="233"/>
        <end position="338"/>
    </location>
</feature>
<evidence type="ECO:0000256" key="2">
    <source>
        <dbReference type="ARBA" id="ARBA00022737"/>
    </source>
</evidence>
<dbReference type="AlphaFoldDB" id="A0A0L0HKP1"/>
<dbReference type="InterPro" id="IPR002885">
    <property type="entry name" value="PPR_rpt"/>
</dbReference>
<dbReference type="VEuPathDB" id="FungiDB:SPPG_03460"/>
<evidence type="ECO:0000256" key="5">
    <source>
        <dbReference type="PROSITE-ProRule" id="PRU00708"/>
    </source>
</evidence>
<dbReference type="EMBL" id="KQ257454">
    <property type="protein sequence ID" value="KND01662.1"/>
    <property type="molecule type" value="Genomic_DNA"/>
</dbReference>
<dbReference type="GeneID" id="27686972"/>
<protein>
    <submittedName>
        <fullName evidence="7">Pentatricopeptide repeat domain-containing protein</fullName>
    </submittedName>
</protein>
<dbReference type="NCBIfam" id="TIGR00756">
    <property type="entry name" value="PPR"/>
    <property type="match status" value="2"/>
</dbReference>
<evidence type="ECO:0000259" key="6">
    <source>
        <dbReference type="Pfam" id="PF23276"/>
    </source>
</evidence>
<evidence type="ECO:0000256" key="3">
    <source>
        <dbReference type="ARBA" id="ARBA00044493"/>
    </source>
</evidence>
<organism evidence="7 8">
    <name type="scientific">Spizellomyces punctatus (strain DAOM BR117)</name>
    <dbReference type="NCBI Taxonomy" id="645134"/>
    <lineage>
        <taxon>Eukaryota</taxon>
        <taxon>Fungi</taxon>
        <taxon>Fungi incertae sedis</taxon>
        <taxon>Chytridiomycota</taxon>
        <taxon>Chytridiomycota incertae sedis</taxon>
        <taxon>Chytridiomycetes</taxon>
        <taxon>Spizellomycetales</taxon>
        <taxon>Spizellomycetaceae</taxon>
        <taxon>Spizellomyces</taxon>
    </lineage>
</organism>
<dbReference type="PROSITE" id="PS51375">
    <property type="entry name" value="PPR"/>
    <property type="match status" value="3"/>
</dbReference>
<dbReference type="OMA" id="AYMEISD"/>
<dbReference type="PANTHER" id="PTHR47447">
    <property type="entry name" value="OS03G0856100 PROTEIN"/>
    <property type="match status" value="1"/>
</dbReference>
<dbReference type="STRING" id="645134.A0A0L0HKP1"/>
<comment type="subunit">
    <text evidence="4">Binds to mitochondrial small subunit 15S rRNA.</text>
</comment>
<dbReference type="Gene3D" id="1.25.40.10">
    <property type="entry name" value="Tetratricopeptide repeat domain"/>
    <property type="match status" value="2"/>
</dbReference>
<feature type="repeat" description="PPR" evidence="5">
    <location>
        <begin position="240"/>
        <end position="270"/>
    </location>
</feature>
<evidence type="ECO:0000256" key="4">
    <source>
        <dbReference type="ARBA" id="ARBA00044511"/>
    </source>
</evidence>
<comment type="function">
    <text evidence="3">Regulates mitochondrial small subunit maturation by controlling 15S rRNA 5'-end processing. Localizes to the 5' precursor of the 15S rRNA in a position that is subsequently occupied by mS47 in the mature yeast mtSSU. Uses structure and sequence-specific RNA recognition, binding to a single-stranded region of the precursor and specifically recognizing bases -6 to -1. The exchange of Ccm1 for mS47 is coupled to the irreversible removal of precursor rRNA that is accompanied by conformational changes of the mitoribosomal proteins uS5m and mS26. These conformational changes signal completion of 5'-end rRNA processing through protection of the mature 5'-end of the 15S rRNA and stabilization of mS47. The removal of the 5' precursor together with the dissociation of Ccm1 may be catalyzed by the 5'-3' exoribonuclease Pet127. Involved in the specific removal of group I introns in mitochondrial encoded transcripts.</text>
</comment>
<accession>A0A0L0HKP1</accession>
<dbReference type="Pfam" id="PF01535">
    <property type="entry name" value="PPR"/>
    <property type="match status" value="1"/>
</dbReference>
<dbReference type="InParanoid" id="A0A0L0HKP1"/>
<dbReference type="InterPro" id="IPR011990">
    <property type="entry name" value="TPR-like_helical_dom_sf"/>
</dbReference>
<dbReference type="OrthoDB" id="185373at2759"/>
<name>A0A0L0HKP1_SPIPD</name>
<keyword evidence="8" id="KW-1185">Reference proteome</keyword>
<dbReference type="SUPFAM" id="SSF48452">
    <property type="entry name" value="TPR-like"/>
    <property type="match status" value="2"/>
</dbReference>
<dbReference type="Proteomes" id="UP000053201">
    <property type="component" value="Unassembled WGS sequence"/>
</dbReference>
<proteinExistence type="inferred from homology"/>